<evidence type="ECO:0000313" key="2">
    <source>
        <dbReference type="Proteomes" id="UP000815325"/>
    </source>
</evidence>
<dbReference type="EMBL" id="MU069686">
    <property type="protein sequence ID" value="KAF5835830.1"/>
    <property type="molecule type" value="Genomic_DNA"/>
</dbReference>
<comment type="caution">
    <text evidence="1">The sequence shown here is derived from an EMBL/GenBank/DDBJ whole genome shotgun (WGS) entry which is preliminary data.</text>
</comment>
<keyword evidence="2" id="KW-1185">Reference proteome</keyword>
<name>A0ABQ7GMJ9_DUNSA</name>
<sequence>MGRWTFCKVPGLLDELLNASPYAFCVSDFVLARGLKVAWVQGMGAIPEHSVFWSLCKRLCIRRAWI</sequence>
<protein>
    <submittedName>
        <fullName evidence="1">Uncharacterized protein</fullName>
    </submittedName>
</protein>
<evidence type="ECO:0000313" key="1">
    <source>
        <dbReference type="EMBL" id="KAF5835830.1"/>
    </source>
</evidence>
<proteinExistence type="predicted"/>
<organism evidence="1 2">
    <name type="scientific">Dunaliella salina</name>
    <name type="common">Green alga</name>
    <name type="synonym">Protococcus salinus</name>
    <dbReference type="NCBI Taxonomy" id="3046"/>
    <lineage>
        <taxon>Eukaryota</taxon>
        <taxon>Viridiplantae</taxon>
        <taxon>Chlorophyta</taxon>
        <taxon>core chlorophytes</taxon>
        <taxon>Chlorophyceae</taxon>
        <taxon>CS clade</taxon>
        <taxon>Chlamydomonadales</taxon>
        <taxon>Dunaliellaceae</taxon>
        <taxon>Dunaliella</taxon>
    </lineage>
</organism>
<accession>A0ABQ7GMJ9</accession>
<dbReference type="Proteomes" id="UP000815325">
    <property type="component" value="Unassembled WGS sequence"/>
</dbReference>
<reference evidence="1" key="1">
    <citation type="submission" date="2017-08" db="EMBL/GenBank/DDBJ databases">
        <authorList>
            <person name="Polle J.E."/>
            <person name="Barry K."/>
            <person name="Cushman J."/>
            <person name="Schmutz J."/>
            <person name="Tran D."/>
            <person name="Hathwaick L.T."/>
            <person name="Yim W.C."/>
            <person name="Jenkins J."/>
            <person name="Mckie-Krisberg Z.M."/>
            <person name="Prochnik S."/>
            <person name="Lindquist E."/>
            <person name="Dockter R.B."/>
            <person name="Adam C."/>
            <person name="Molina H."/>
            <person name="Bunkerborg J."/>
            <person name="Jin E."/>
            <person name="Buchheim M."/>
            <person name="Magnuson J."/>
        </authorList>
    </citation>
    <scope>NUCLEOTIDE SEQUENCE</scope>
    <source>
        <strain evidence="1">CCAP 19/18</strain>
    </source>
</reference>
<gene>
    <name evidence="1" type="ORF">DUNSADRAFT_6817</name>
</gene>